<dbReference type="AlphaFoldDB" id="A0A1H9IWI9"/>
<dbReference type="PANTHER" id="PTHR35446">
    <property type="entry name" value="SI:CH211-175M2.5"/>
    <property type="match status" value="1"/>
</dbReference>
<name>A0A1H9IWI9_9PSEU</name>
<dbReference type="GO" id="GO:0051920">
    <property type="term" value="F:peroxiredoxin activity"/>
    <property type="evidence" value="ECO:0007669"/>
    <property type="project" value="InterPro"/>
</dbReference>
<evidence type="ECO:0000259" key="1">
    <source>
        <dbReference type="Pfam" id="PF02627"/>
    </source>
</evidence>
<keyword evidence="3" id="KW-1185">Reference proteome</keyword>
<keyword evidence="2" id="KW-0560">Oxidoreductase</keyword>
<dbReference type="Proteomes" id="UP000199352">
    <property type="component" value="Unassembled WGS sequence"/>
</dbReference>
<dbReference type="Gene3D" id="1.20.1290.10">
    <property type="entry name" value="AhpD-like"/>
    <property type="match status" value="1"/>
</dbReference>
<accession>A0A1H9IWI9</accession>
<protein>
    <submittedName>
        <fullName evidence="2">Alkylhydroperoxidase AhpD family core domain-containing protein</fullName>
    </submittedName>
</protein>
<sequence length="156" mass="16673">MPNLGEVIALSTPLTRALLDFDRALGKGAFRGKVGEQLAIAVANENRCAYCLAAHSDTAREFGVSEEDILAARSGHASDPKVQAALTFVQRVVRHRGRPSDDQLAEVRAAGYGDPEIVELVGHAIATTLTNYLHHLSDVPLDFPAVEFAAEDPATV</sequence>
<dbReference type="Pfam" id="PF02627">
    <property type="entry name" value="CMD"/>
    <property type="match status" value="1"/>
</dbReference>
<dbReference type="SUPFAM" id="SSF69118">
    <property type="entry name" value="AhpD-like"/>
    <property type="match status" value="1"/>
</dbReference>
<dbReference type="InterPro" id="IPR029032">
    <property type="entry name" value="AhpD-like"/>
</dbReference>
<dbReference type="EMBL" id="FOFR01000005">
    <property type="protein sequence ID" value="SEQ78899.1"/>
    <property type="molecule type" value="Genomic_DNA"/>
</dbReference>
<dbReference type="InterPro" id="IPR004675">
    <property type="entry name" value="AhpD_core"/>
</dbReference>
<gene>
    <name evidence="2" type="ORF">SAMN05216188_105106</name>
</gene>
<dbReference type="STRING" id="402600.SAMN05216188_105106"/>
<evidence type="ECO:0000313" key="2">
    <source>
        <dbReference type="EMBL" id="SEQ78899.1"/>
    </source>
</evidence>
<proteinExistence type="predicted"/>
<organism evidence="2 3">
    <name type="scientific">Lentzea xinjiangensis</name>
    <dbReference type="NCBI Taxonomy" id="402600"/>
    <lineage>
        <taxon>Bacteria</taxon>
        <taxon>Bacillati</taxon>
        <taxon>Actinomycetota</taxon>
        <taxon>Actinomycetes</taxon>
        <taxon>Pseudonocardiales</taxon>
        <taxon>Pseudonocardiaceae</taxon>
        <taxon>Lentzea</taxon>
    </lineage>
</organism>
<dbReference type="NCBIfam" id="TIGR00778">
    <property type="entry name" value="ahpD_dom"/>
    <property type="match status" value="1"/>
</dbReference>
<feature type="domain" description="Carboxymuconolactone decarboxylase-like" evidence="1">
    <location>
        <begin position="15"/>
        <end position="86"/>
    </location>
</feature>
<dbReference type="PANTHER" id="PTHR35446:SF3">
    <property type="entry name" value="CMD DOMAIN-CONTAINING PROTEIN"/>
    <property type="match status" value="1"/>
</dbReference>
<dbReference type="InterPro" id="IPR003779">
    <property type="entry name" value="CMD-like"/>
</dbReference>
<reference evidence="3" key="1">
    <citation type="submission" date="2016-10" db="EMBL/GenBank/DDBJ databases">
        <authorList>
            <person name="Varghese N."/>
            <person name="Submissions S."/>
        </authorList>
    </citation>
    <scope>NUCLEOTIDE SEQUENCE [LARGE SCALE GENOMIC DNA]</scope>
    <source>
        <strain evidence="3">CGMCC 4.3525</strain>
    </source>
</reference>
<keyword evidence="2" id="KW-0575">Peroxidase</keyword>
<evidence type="ECO:0000313" key="3">
    <source>
        <dbReference type="Proteomes" id="UP000199352"/>
    </source>
</evidence>